<comment type="caution">
    <text evidence="1">The sequence shown here is derived from an EMBL/GenBank/DDBJ whole genome shotgun (WGS) entry which is preliminary data.</text>
</comment>
<evidence type="ECO:0000313" key="2">
    <source>
        <dbReference type="Proteomes" id="UP000610746"/>
    </source>
</evidence>
<gene>
    <name evidence="1" type="ORF">HNQ03_000674</name>
</gene>
<dbReference type="EMBL" id="JABSNO010000003">
    <property type="protein sequence ID" value="NRS91607.1"/>
    <property type="molecule type" value="Genomic_DNA"/>
</dbReference>
<reference evidence="1" key="1">
    <citation type="submission" date="2020-05" db="EMBL/GenBank/DDBJ databases">
        <title>Genomic Encyclopedia of Type Strains, Phase IV (KMG-V): Genome sequencing to study the core and pangenomes of soil and plant-associated prokaryotes.</title>
        <authorList>
            <person name="Whitman W."/>
        </authorList>
    </citation>
    <scope>NUCLEOTIDE SEQUENCE</scope>
    <source>
        <strain evidence="1">16F</strain>
    </source>
</reference>
<dbReference type="Proteomes" id="UP000610746">
    <property type="component" value="Unassembled WGS sequence"/>
</dbReference>
<sequence length="218" mass="25697">MEIPTQIRIRLLFTFGKEIFYKFYWFEMKDDDFYWGSAYQANYSEKTSTSFNKAEKLSIQVPEDFNKLVKNSGKYSYHEDGQVHFKINLKDGSSNYKNLTNWPLKDEISKPTRFFTVLSRTLKHYNKEIENLTKTNSNALVINFPEDVKDKRVYFEFFLSPLGNFPIPETLLKINGDLNDIIQHTISPNLILLIRHGIFENLNDSHPDKELSIITYEV</sequence>
<name>A0A8J8K859_9FLAO</name>
<evidence type="ECO:0000313" key="1">
    <source>
        <dbReference type="EMBL" id="NRS91607.1"/>
    </source>
</evidence>
<protein>
    <submittedName>
        <fullName evidence="1">Uncharacterized protein</fullName>
    </submittedName>
</protein>
<dbReference type="RefSeq" id="WP_173778229.1">
    <property type="nucleotide sequence ID" value="NZ_JABSNO010000003.1"/>
</dbReference>
<organism evidence="1 2">
    <name type="scientific">Frigoriflavimonas asaccharolytica</name>
    <dbReference type="NCBI Taxonomy" id="2735899"/>
    <lineage>
        <taxon>Bacteria</taxon>
        <taxon>Pseudomonadati</taxon>
        <taxon>Bacteroidota</taxon>
        <taxon>Flavobacteriia</taxon>
        <taxon>Flavobacteriales</taxon>
        <taxon>Weeksellaceae</taxon>
        <taxon>Frigoriflavimonas</taxon>
    </lineage>
</organism>
<proteinExistence type="predicted"/>
<accession>A0A8J8K859</accession>
<keyword evidence="2" id="KW-1185">Reference proteome</keyword>
<dbReference type="AlphaFoldDB" id="A0A8J8K859"/>